<proteinExistence type="predicted"/>
<dbReference type="EMBL" id="UINC01037307">
    <property type="protein sequence ID" value="SVB32602.1"/>
    <property type="molecule type" value="Genomic_DNA"/>
</dbReference>
<dbReference type="AlphaFoldDB" id="A0A382D3K6"/>
<sequence length="319" mass="32725">MANFYGSYIGYGGGGGTSAELFQGEFFGYCNGGQQAGNQAYDRIDRFAFPPGANSSDVGNLATISMYNCSQTDGLSGFLATANAAYPVNTGIQRYSYASATEDAVAHGNLSQGRGSVQGVSGIGTGYGYVCGGASPHTALKEKFAFASNVTASGAGNLSIARHQGGGVNDLTHGYNLSGYNSNESADYTRIDRFAFASDGDSVNCGDVTVSRGGCDNGSCSDIHGYLAGGYGIGEGYTNVIDKHTFASTVSASDVGDLSATNQGNGANSSTDYGYAFGGQPPATLDTIWKWSYASGTQNGPDTGYNLSLARVYVSGSQH</sequence>
<reference evidence="1" key="1">
    <citation type="submission" date="2018-05" db="EMBL/GenBank/DDBJ databases">
        <authorList>
            <person name="Lanie J.A."/>
            <person name="Ng W.-L."/>
            <person name="Kazmierczak K.M."/>
            <person name="Andrzejewski T.M."/>
            <person name="Davidsen T.M."/>
            <person name="Wayne K.J."/>
            <person name="Tettelin H."/>
            <person name="Glass J.I."/>
            <person name="Rusch D."/>
            <person name="Podicherti R."/>
            <person name="Tsui H.-C.T."/>
            <person name="Winkler M.E."/>
        </authorList>
    </citation>
    <scope>NUCLEOTIDE SEQUENCE</scope>
</reference>
<evidence type="ECO:0000313" key="1">
    <source>
        <dbReference type="EMBL" id="SVB32602.1"/>
    </source>
</evidence>
<gene>
    <name evidence="1" type="ORF">METZ01_LOCUS185456</name>
</gene>
<accession>A0A382D3K6</accession>
<organism evidence="1">
    <name type="scientific">marine metagenome</name>
    <dbReference type="NCBI Taxonomy" id="408172"/>
    <lineage>
        <taxon>unclassified sequences</taxon>
        <taxon>metagenomes</taxon>
        <taxon>ecological metagenomes</taxon>
    </lineage>
</organism>
<name>A0A382D3K6_9ZZZZ</name>
<protein>
    <submittedName>
        <fullName evidence="1">Uncharacterized protein</fullName>
    </submittedName>
</protein>